<dbReference type="EMBL" id="KN818226">
    <property type="protein sequence ID" value="KIL69278.1"/>
    <property type="molecule type" value="Genomic_DNA"/>
</dbReference>
<evidence type="ECO:0000313" key="2">
    <source>
        <dbReference type="Proteomes" id="UP000054549"/>
    </source>
</evidence>
<dbReference type="InParanoid" id="A0A0C2XJL6"/>
<proteinExistence type="predicted"/>
<evidence type="ECO:0000313" key="1">
    <source>
        <dbReference type="EMBL" id="KIL69278.1"/>
    </source>
</evidence>
<reference evidence="1 2" key="1">
    <citation type="submission" date="2014-04" db="EMBL/GenBank/DDBJ databases">
        <title>Evolutionary Origins and Diversification of the Mycorrhizal Mutualists.</title>
        <authorList>
            <consortium name="DOE Joint Genome Institute"/>
            <consortium name="Mycorrhizal Genomics Consortium"/>
            <person name="Kohler A."/>
            <person name="Kuo A."/>
            <person name="Nagy L.G."/>
            <person name="Floudas D."/>
            <person name="Copeland A."/>
            <person name="Barry K.W."/>
            <person name="Cichocki N."/>
            <person name="Veneault-Fourrey C."/>
            <person name="LaButti K."/>
            <person name="Lindquist E.A."/>
            <person name="Lipzen A."/>
            <person name="Lundell T."/>
            <person name="Morin E."/>
            <person name="Murat C."/>
            <person name="Riley R."/>
            <person name="Ohm R."/>
            <person name="Sun H."/>
            <person name="Tunlid A."/>
            <person name="Henrissat B."/>
            <person name="Grigoriev I.V."/>
            <person name="Hibbett D.S."/>
            <person name="Martin F."/>
        </authorList>
    </citation>
    <scope>NUCLEOTIDE SEQUENCE [LARGE SCALE GENOMIC DNA]</scope>
    <source>
        <strain evidence="1 2">Koide BX008</strain>
    </source>
</reference>
<organism evidence="1 2">
    <name type="scientific">Amanita muscaria (strain Koide BX008)</name>
    <dbReference type="NCBI Taxonomy" id="946122"/>
    <lineage>
        <taxon>Eukaryota</taxon>
        <taxon>Fungi</taxon>
        <taxon>Dikarya</taxon>
        <taxon>Basidiomycota</taxon>
        <taxon>Agaricomycotina</taxon>
        <taxon>Agaricomycetes</taxon>
        <taxon>Agaricomycetidae</taxon>
        <taxon>Agaricales</taxon>
        <taxon>Pluteineae</taxon>
        <taxon>Amanitaceae</taxon>
        <taxon>Amanita</taxon>
    </lineage>
</organism>
<keyword evidence="2" id="KW-1185">Reference proteome</keyword>
<dbReference type="HOGENOM" id="CLU_3049861_0_0_1"/>
<protein>
    <submittedName>
        <fullName evidence="1">Uncharacterized protein</fullName>
    </submittedName>
</protein>
<sequence>MMKACFPTALSDFRLILHSTENETITTGVALSRMSLNSSRASQEYVCNFGVELS</sequence>
<dbReference type="Proteomes" id="UP000054549">
    <property type="component" value="Unassembled WGS sequence"/>
</dbReference>
<name>A0A0C2XJL6_AMAMK</name>
<accession>A0A0C2XJL6</accession>
<dbReference type="AlphaFoldDB" id="A0A0C2XJL6"/>
<gene>
    <name evidence="1" type="ORF">M378DRAFT_157530</name>
</gene>